<dbReference type="EMBL" id="JBIAJP010000003">
    <property type="protein sequence ID" value="MFF0004765.1"/>
    <property type="molecule type" value="Genomic_DNA"/>
</dbReference>
<dbReference type="Proteomes" id="UP001601422">
    <property type="component" value="Unassembled WGS sequence"/>
</dbReference>
<protein>
    <submittedName>
        <fullName evidence="1">AidA/PixA family protein</fullName>
    </submittedName>
</protein>
<dbReference type="RefSeq" id="WP_389828562.1">
    <property type="nucleotide sequence ID" value="NZ_JBIAJP010000003.1"/>
</dbReference>
<organism evidence="1 2">
    <name type="scientific">Streptomyces tibetensis</name>
    <dbReference type="NCBI Taxonomy" id="2382123"/>
    <lineage>
        <taxon>Bacteria</taxon>
        <taxon>Bacillati</taxon>
        <taxon>Actinomycetota</taxon>
        <taxon>Actinomycetes</taxon>
        <taxon>Kitasatosporales</taxon>
        <taxon>Streptomycetaceae</taxon>
        <taxon>Streptomyces</taxon>
    </lineage>
</organism>
<proteinExistence type="predicted"/>
<evidence type="ECO:0000313" key="2">
    <source>
        <dbReference type="Proteomes" id="UP001601422"/>
    </source>
</evidence>
<accession>A0ABW6MYU1</accession>
<dbReference type="InterPro" id="IPR038712">
    <property type="entry name" value="PixA-like_sf"/>
</dbReference>
<reference evidence="1 2" key="1">
    <citation type="submission" date="2024-10" db="EMBL/GenBank/DDBJ databases">
        <title>The Natural Products Discovery Center: Release of the First 8490 Sequenced Strains for Exploring Actinobacteria Biosynthetic Diversity.</title>
        <authorList>
            <person name="Kalkreuter E."/>
            <person name="Kautsar S.A."/>
            <person name="Yang D."/>
            <person name="Bader C.D."/>
            <person name="Teijaro C.N."/>
            <person name="Fluegel L."/>
            <person name="Davis C.M."/>
            <person name="Simpson J.R."/>
            <person name="Lauterbach L."/>
            <person name="Steele A.D."/>
            <person name="Gui C."/>
            <person name="Meng S."/>
            <person name="Li G."/>
            <person name="Viehrig K."/>
            <person name="Ye F."/>
            <person name="Su P."/>
            <person name="Kiefer A.F."/>
            <person name="Nichols A."/>
            <person name="Cepeda A.J."/>
            <person name="Yan W."/>
            <person name="Fan B."/>
            <person name="Jiang Y."/>
            <person name="Adhikari A."/>
            <person name="Zheng C.-J."/>
            <person name="Schuster L."/>
            <person name="Cowan T.M."/>
            <person name="Smanski M.J."/>
            <person name="Chevrette M.G."/>
            <person name="De Carvalho L.P.S."/>
            <person name="Shen B."/>
        </authorList>
    </citation>
    <scope>NUCLEOTIDE SEQUENCE [LARGE SCALE GENOMIC DNA]</scope>
    <source>
        <strain evidence="1 2">NPDC005497</strain>
    </source>
</reference>
<dbReference type="InterPro" id="IPR021087">
    <property type="entry name" value="Uncharacterised_PixA/AidA"/>
</dbReference>
<evidence type="ECO:0000313" key="1">
    <source>
        <dbReference type="EMBL" id="MFF0004765.1"/>
    </source>
</evidence>
<gene>
    <name evidence="1" type="ORF">ACFYQT_15215</name>
</gene>
<keyword evidence="2" id="KW-1185">Reference proteome</keyword>
<dbReference type="Pfam" id="PF12306">
    <property type="entry name" value="PixA"/>
    <property type="match status" value="1"/>
</dbReference>
<sequence length="62" mass="7594">MTVCRPSLVGCTEGRPEFETQRYADHYWRTTVKRPGKVVYHFSFQILDRHRQLRGYFQWDRS</sequence>
<comment type="caution">
    <text evidence="1">The sequence shown here is derived from an EMBL/GenBank/DDBJ whole genome shotgun (WGS) entry which is preliminary data.</text>
</comment>
<dbReference type="Gene3D" id="2.60.40.3910">
    <property type="entry name" value="Inclusion body protein"/>
    <property type="match status" value="1"/>
</dbReference>
<name>A0ABW6MYU1_9ACTN</name>